<dbReference type="CDD" id="cd00093">
    <property type="entry name" value="HTH_XRE"/>
    <property type="match status" value="1"/>
</dbReference>
<dbReference type="SUPFAM" id="SSF47413">
    <property type="entry name" value="lambda repressor-like DNA-binding domains"/>
    <property type="match status" value="1"/>
</dbReference>
<dbReference type="InterPro" id="IPR010982">
    <property type="entry name" value="Lambda_DNA-bd_dom_sf"/>
</dbReference>
<name>A0A6N3H7Q7_9FIRM</name>
<feature type="domain" description="HTH cro/C1-type" evidence="1">
    <location>
        <begin position="6"/>
        <end position="60"/>
    </location>
</feature>
<evidence type="ECO:0000259" key="1">
    <source>
        <dbReference type="PROSITE" id="PS50943"/>
    </source>
</evidence>
<dbReference type="EMBL" id="CACRUM010000102">
    <property type="protein sequence ID" value="VYU72190.1"/>
    <property type="molecule type" value="Genomic_DNA"/>
</dbReference>
<dbReference type="AlphaFoldDB" id="A0A6N3H7Q7"/>
<sequence length="66" mass="7313">MIINNIRRVIRSKGLKQCVVAEKAGFTPNAFSSMLNERKAIMAEYIPDIALALGVSVNELYKKGDD</sequence>
<dbReference type="SMART" id="SM00530">
    <property type="entry name" value="HTH_XRE"/>
    <property type="match status" value="1"/>
</dbReference>
<accession>A0A6N3H7Q7</accession>
<evidence type="ECO:0000313" key="2">
    <source>
        <dbReference type="EMBL" id="VYU72190.1"/>
    </source>
</evidence>
<proteinExistence type="predicted"/>
<reference evidence="2" key="1">
    <citation type="submission" date="2019-11" db="EMBL/GenBank/DDBJ databases">
        <authorList>
            <person name="Feng L."/>
        </authorList>
    </citation>
    <scope>NUCLEOTIDE SEQUENCE</scope>
    <source>
        <strain evidence="2">RintestinalisLFYP67</strain>
    </source>
</reference>
<dbReference type="Pfam" id="PF13443">
    <property type="entry name" value="HTH_26"/>
    <property type="match status" value="1"/>
</dbReference>
<protein>
    <submittedName>
        <fullName evidence="2">Helix-turn-helix domain protein</fullName>
    </submittedName>
</protein>
<dbReference type="PROSITE" id="PS50943">
    <property type="entry name" value="HTH_CROC1"/>
    <property type="match status" value="1"/>
</dbReference>
<dbReference type="Gene3D" id="1.10.260.40">
    <property type="entry name" value="lambda repressor-like DNA-binding domains"/>
    <property type="match status" value="1"/>
</dbReference>
<dbReference type="InterPro" id="IPR001387">
    <property type="entry name" value="Cro/C1-type_HTH"/>
</dbReference>
<dbReference type="GO" id="GO:0003677">
    <property type="term" value="F:DNA binding"/>
    <property type="evidence" value="ECO:0007669"/>
    <property type="project" value="InterPro"/>
</dbReference>
<gene>
    <name evidence="2" type="ORF">RILFYP67_03138</name>
</gene>
<organism evidence="2">
    <name type="scientific">Roseburia intestinalis</name>
    <dbReference type="NCBI Taxonomy" id="166486"/>
    <lineage>
        <taxon>Bacteria</taxon>
        <taxon>Bacillati</taxon>
        <taxon>Bacillota</taxon>
        <taxon>Clostridia</taxon>
        <taxon>Lachnospirales</taxon>
        <taxon>Lachnospiraceae</taxon>
        <taxon>Roseburia</taxon>
    </lineage>
</organism>